<protein>
    <submittedName>
        <fullName evidence="4">Carbon-nitrogen hydrolase</fullName>
    </submittedName>
</protein>
<dbReference type="OrthoDB" id="10250282at2759"/>
<dbReference type="GO" id="GO:0005739">
    <property type="term" value="C:mitochondrion"/>
    <property type="evidence" value="ECO:0007669"/>
    <property type="project" value="TreeGrafter"/>
</dbReference>
<accession>A0A1H6PTB6</accession>
<dbReference type="Pfam" id="PF00795">
    <property type="entry name" value="CN_hydrolase"/>
    <property type="match status" value="1"/>
</dbReference>
<dbReference type="RefSeq" id="XP_500602.1">
    <property type="nucleotide sequence ID" value="XM_500602.1"/>
</dbReference>
<dbReference type="GO" id="GO:0006107">
    <property type="term" value="P:oxaloacetate metabolic process"/>
    <property type="evidence" value="ECO:0007669"/>
    <property type="project" value="TreeGrafter"/>
</dbReference>
<dbReference type="PROSITE" id="PS50263">
    <property type="entry name" value="CN_HYDROLASE"/>
    <property type="match status" value="1"/>
</dbReference>
<dbReference type="FunFam" id="3.60.110.10:FF:000034">
    <property type="entry name" value="Putative hydrolase NIT3"/>
    <property type="match status" value="1"/>
</dbReference>
<evidence type="ECO:0000259" key="2">
    <source>
        <dbReference type="PROSITE" id="PS50263"/>
    </source>
</evidence>
<dbReference type="eggNOG" id="KOG0806">
    <property type="taxonomic scope" value="Eukaryota"/>
</dbReference>
<dbReference type="PANTHER" id="PTHR23088">
    <property type="entry name" value="NITRILASE-RELATED"/>
    <property type="match status" value="1"/>
</dbReference>
<dbReference type="AlphaFoldDB" id="A0A1H6PTB6"/>
<keyword evidence="1 4" id="KW-0378">Hydrolase</keyword>
<reference evidence="4 6" key="2">
    <citation type="submission" date="2018-07" db="EMBL/GenBank/DDBJ databases">
        <title>Draft Genome Assemblies for Five Robust Yarrowia lipolytica Strains Exhibiting High Lipid Production and Pentose Sugar Utilization and Sugar Alcohol Secretion from Undetoxified Lignocellulosic Biomass Hydrolysates.</title>
        <authorList>
            <consortium name="DOE Joint Genome Institute"/>
            <person name="Walker C."/>
            <person name="Ryu S."/>
            <person name="Na H."/>
            <person name="Zane M."/>
            <person name="LaButti K."/>
            <person name="Lipzen A."/>
            <person name="Haridas S."/>
            <person name="Barry K."/>
            <person name="Grigoriev I.V."/>
            <person name="Quarterman J."/>
            <person name="Slininger P."/>
            <person name="Dien B."/>
            <person name="Trinh C.T."/>
        </authorList>
    </citation>
    <scope>NUCLEOTIDE SEQUENCE [LARGE SCALE GENOMIC DNA]</scope>
    <source>
        <strain evidence="4 6">YB392</strain>
    </source>
</reference>
<dbReference type="GO" id="GO:0050152">
    <property type="term" value="F:omega-amidase activity"/>
    <property type="evidence" value="ECO:0007669"/>
    <property type="project" value="TreeGrafter"/>
</dbReference>
<dbReference type="Proteomes" id="UP000182444">
    <property type="component" value="Chromosome 1B"/>
</dbReference>
<dbReference type="EMBL" id="CP017554">
    <property type="protein sequence ID" value="AOW01350.1"/>
    <property type="molecule type" value="Genomic_DNA"/>
</dbReference>
<evidence type="ECO:0000313" key="6">
    <source>
        <dbReference type="Proteomes" id="UP000256601"/>
    </source>
</evidence>
<dbReference type="SUPFAM" id="SSF56317">
    <property type="entry name" value="Carbon-nitrogen hydrolase"/>
    <property type="match status" value="1"/>
</dbReference>
<dbReference type="CDD" id="cd07572">
    <property type="entry name" value="nit"/>
    <property type="match status" value="1"/>
</dbReference>
<dbReference type="GO" id="GO:0006528">
    <property type="term" value="P:asparagine metabolic process"/>
    <property type="evidence" value="ECO:0007669"/>
    <property type="project" value="TreeGrafter"/>
</dbReference>
<evidence type="ECO:0000313" key="4">
    <source>
        <dbReference type="EMBL" id="RDW25225.1"/>
    </source>
</evidence>
<dbReference type="VEuPathDB" id="FungiDB:YALI1_B09367g"/>
<evidence type="ECO:0000313" key="5">
    <source>
        <dbReference type="Proteomes" id="UP000182444"/>
    </source>
</evidence>
<dbReference type="Proteomes" id="UP000256601">
    <property type="component" value="Unassembled WGS sequence"/>
</dbReference>
<dbReference type="InterPro" id="IPR045254">
    <property type="entry name" value="Nit1/2_C-N_Hydrolase"/>
</dbReference>
<sequence>MSLKQSLKVALIQFAAGADKAANIAKVTTKVAEAAKNGAKLVVLPECFNSPYAVSAFPKYAEKIPDGETTSALSDLAKKHNLFLVGGSYPESDAGKVYNTSVAFSPSGDIISKHRKLHLFDIDVPGKITFKESETLTGGDKITLFDMEGYGKIGLGICYDIRFPEVAATAARKGAFAMIYPGAFNTTTGPLHWHLLARARAVDNQLYVIACSPAQDLNSGYHAFGHSLVSDPLGKIIAEADVDETVVYAELEPEELAAARQNIPVGTQRRFDAYDDVSKTAKVSAV</sequence>
<dbReference type="InterPro" id="IPR001110">
    <property type="entry name" value="UPF0012_CS"/>
</dbReference>
<name>A0A1H6PTB6_YARLL</name>
<dbReference type="GO" id="GO:0006541">
    <property type="term" value="P:glutamine metabolic process"/>
    <property type="evidence" value="ECO:0007669"/>
    <property type="project" value="TreeGrafter"/>
</dbReference>
<organism evidence="3 5">
    <name type="scientific">Yarrowia lipolytica</name>
    <name type="common">Candida lipolytica</name>
    <dbReference type="NCBI Taxonomy" id="4952"/>
    <lineage>
        <taxon>Eukaryota</taxon>
        <taxon>Fungi</taxon>
        <taxon>Dikarya</taxon>
        <taxon>Ascomycota</taxon>
        <taxon>Saccharomycotina</taxon>
        <taxon>Dipodascomycetes</taxon>
        <taxon>Dipodascales</taxon>
        <taxon>Dipodascales incertae sedis</taxon>
        <taxon>Yarrowia</taxon>
    </lineage>
</organism>
<dbReference type="GeneID" id="2907167"/>
<dbReference type="PANTHER" id="PTHR23088:SF30">
    <property type="entry name" value="OMEGA-AMIDASE NIT2"/>
    <property type="match status" value="1"/>
</dbReference>
<dbReference type="OMA" id="RQIPIYK"/>
<evidence type="ECO:0000313" key="3">
    <source>
        <dbReference type="EMBL" id="AOW01350.1"/>
    </source>
</evidence>
<dbReference type="EMBL" id="KZ859008">
    <property type="protein sequence ID" value="RDW25225.1"/>
    <property type="molecule type" value="Genomic_DNA"/>
</dbReference>
<dbReference type="VEuPathDB" id="FungiDB:YALI0_B07359g"/>
<feature type="domain" description="CN hydrolase" evidence="2">
    <location>
        <begin position="7"/>
        <end position="253"/>
    </location>
</feature>
<dbReference type="Gene3D" id="3.60.110.10">
    <property type="entry name" value="Carbon-nitrogen hydrolase"/>
    <property type="match status" value="1"/>
</dbReference>
<evidence type="ECO:0000256" key="1">
    <source>
        <dbReference type="ARBA" id="ARBA00022801"/>
    </source>
</evidence>
<gene>
    <name evidence="4" type="ORF">B0I71DRAFT_132981</name>
    <name evidence="3" type="ORF">YALI1_B09367g</name>
</gene>
<proteinExistence type="predicted"/>
<dbReference type="PROSITE" id="PS01227">
    <property type="entry name" value="UPF0012"/>
    <property type="match status" value="1"/>
</dbReference>
<reference evidence="3 5" key="1">
    <citation type="journal article" date="2016" name="PLoS ONE">
        <title>Sequence Assembly of Yarrowia lipolytica Strain W29/CLIB89 Shows Transposable Element Diversity.</title>
        <authorList>
            <person name="Magnan C."/>
            <person name="Yu J."/>
            <person name="Chang I."/>
            <person name="Jahn E."/>
            <person name="Kanomata Y."/>
            <person name="Wu J."/>
            <person name="Zeller M."/>
            <person name="Oakes M."/>
            <person name="Baldi P."/>
            <person name="Sandmeyer S."/>
        </authorList>
    </citation>
    <scope>NUCLEOTIDE SEQUENCE [LARGE SCALE GENOMIC DNA]</scope>
    <source>
        <strain evidence="3">CLIB89</strain>
        <strain evidence="5">CLIB89(W29)</strain>
    </source>
</reference>
<dbReference type="InterPro" id="IPR036526">
    <property type="entry name" value="C-N_Hydrolase_sf"/>
</dbReference>
<dbReference type="KEGG" id="yli:2907167"/>
<dbReference type="InterPro" id="IPR003010">
    <property type="entry name" value="C-N_Hydrolase"/>
</dbReference>